<keyword evidence="1" id="KW-0853">WD repeat</keyword>
<dbReference type="PANTHER" id="PTHR19920:SF0">
    <property type="entry name" value="CYTOSOLIC IRON-SULFUR PROTEIN ASSEMBLY PROTEIN CIAO1-RELATED"/>
    <property type="match status" value="1"/>
</dbReference>
<keyword evidence="3" id="KW-1185">Reference proteome</keyword>
<evidence type="ECO:0000313" key="2">
    <source>
        <dbReference type="EMBL" id="CAD8052109.1"/>
    </source>
</evidence>
<dbReference type="Pfam" id="PF00400">
    <property type="entry name" value="WD40"/>
    <property type="match status" value="1"/>
</dbReference>
<organism evidence="2 3">
    <name type="scientific">Paramecium primaurelia</name>
    <dbReference type="NCBI Taxonomy" id="5886"/>
    <lineage>
        <taxon>Eukaryota</taxon>
        <taxon>Sar</taxon>
        <taxon>Alveolata</taxon>
        <taxon>Ciliophora</taxon>
        <taxon>Intramacronucleata</taxon>
        <taxon>Oligohymenophorea</taxon>
        <taxon>Peniculida</taxon>
        <taxon>Parameciidae</taxon>
        <taxon>Paramecium</taxon>
    </lineage>
</organism>
<dbReference type="SMART" id="SM00320">
    <property type="entry name" value="WD40"/>
    <property type="match status" value="3"/>
</dbReference>
<gene>
    <name evidence="2" type="ORF">PPRIM_AZ9-3.1.T0190018</name>
</gene>
<dbReference type="PROSITE" id="PS50294">
    <property type="entry name" value="WD_REPEATS_REGION"/>
    <property type="match status" value="1"/>
</dbReference>
<reference evidence="2" key="1">
    <citation type="submission" date="2021-01" db="EMBL/GenBank/DDBJ databases">
        <authorList>
            <consortium name="Genoscope - CEA"/>
            <person name="William W."/>
        </authorList>
    </citation>
    <scope>NUCLEOTIDE SEQUENCE</scope>
</reference>
<dbReference type="GO" id="GO:0097361">
    <property type="term" value="C:cytosolic [4Fe-4S] assembly targeting complex"/>
    <property type="evidence" value="ECO:0007669"/>
    <property type="project" value="TreeGrafter"/>
</dbReference>
<dbReference type="PANTHER" id="PTHR19920">
    <property type="entry name" value="WD40 PROTEIN CIAO1"/>
    <property type="match status" value="1"/>
</dbReference>
<evidence type="ECO:0000256" key="1">
    <source>
        <dbReference type="PROSITE-ProRule" id="PRU00221"/>
    </source>
</evidence>
<comment type="caution">
    <text evidence="2">The sequence shown here is derived from an EMBL/GenBank/DDBJ whole genome shotgun (WGS) entry which is preliminary data.</text>
</comment>
<dbReference type="EMBL" id="CAJJDM010000016">
    <property type="protein sequence ID" value="CAD8052109.1"/>
    <property type="molecule type" value="Genomic_DNA"/>
</dbReference>
<dbReference type="OMA" id="QGFRVCF"/>
<dbReference type="InterPro" id="IPR001680">
    <property type="entry name" value="WD40_rpt"/>
</dbReference>
<feature type="repeat" description="WD" evidence="1">
    <location>
        <begin position="62"/>
        <end position="94"/>
    </location>
</feature>
<name>A0A8S1KAD9_PARPR</name>
<dbReference type="Proteomes" id="UP000688137">
    <property type="component" value="Unassembled WGS sequence"/>
</dbReference>
<dbReference type="GO" id="GO:0016226">
    <property type="term" value="P:iron-sulfur cluster assembly"/>
    <property type="evidence" value="ECO:0007669"/>
    <property type="project" value="TreeGrafter"/>
</dbReference>
<proteinExistence type="predicted"/>
<sequence>MNSQTSLNKFAYELIENRSVRSYDFCGSININKLNTLLLASAKALIKVYIFQMGFLKQLTQLGGHKSYVKCLRFLNKQDHFLSGSLDQSIIVWSKQLLASSKYIQKIKTHSSSVVALVLHPTIENVFISASSGLIQFFQHSNHKQWFSVGKITEINQLFGMTINQNGTIIVTCGEDNLINIFEYQKQQQRQNNNQTWLIKQKINVKQWGFRVCFLDNEIFVFQPVSQNYNGTTRMNIYTLNQQNQFIKDKTIPIKGGGQLCMENFPPIYNQSKFILLMKNGNYINLFKYTEGQFRLRFKQAISFGISDLFGTLSDDGEYLITWDKLSRQIQIRIYTDLKINKQENDSE</sequence>
<evidence type="ECO:0000313" key="3">
    <source>
        <dbReference type="Proteomes" id="UP000688137"/>
    </source>
</evidence>
<dbReference type="PROSITE" id="PS50082">
    <property type="entry name" value="WD_REPEATS_2"/>
    <property type="match status" value="1"/>
</dbReference>
<accession>A0A8S1KAD9</accession>
<protein>
    <submittedName>
        <fullName evidence="2">Uncharacterized protein</fullName>
    </submittedName>
</protein>
<dbReference type="AlphaFoldDB" id="A0A8S1KAD9"/>